<sequence length="114" mass="13032">MSAAELALLEKVKSVFVRKLRNQFGPWLENYNSVHVEVRDLAGQRIVSFSVNSPDNKGVVVFLDEDLARARRTDVHANQLRSLDVDWASLLLPFGQRWGSLKLLVKRTEQTTLR</sequence>
<accession>A0A4Q7XZR2</accession>
<evidence type="ECO:0000313" key="1">
    <source>
        <dbReference type="EMBL" id="RZU28925.1"/>
    </source>
</evidence>
<dbReference type="EMBL" id="SHKW01000008">
    <property type="protein sequence ID" value="RZU28925.1"/>
    <property type="molecule type" value="Genomic_DNA"/>
</dbReference>
<name>A0A4Q7XZR2_9BACT</name>
<dbReference type="Proteomes" id="UP000292958">
    <property type="component" value="Unassembled WGS sequence"/>
</dbReference>
<reference evidence="1 2" key="1">
    <citation type="submission" date="2019-02" db="EMBL/GenBank/DDBJ databases">
        <title>Genomic Encyclopedia of Archaeal and Bacterial Type Strains, Phase II (KMG-II): from individual species to whole genera.</title>
        <authorList>
            <person name="Goeker M."/>
        </authorList>
    </citation>
    <scope>NUCLEOTIDE SEQUENCE [LARGE SCALE GENOMIC DNA]</scope>
    <source>
        <strain evidence="1 2">DSM 18101</strain>
    </source>
</reference>
<evidence type="ECO:0000313" key="2">
    <source>
        <dbReference type="Proteomes" id="UP000292958"/>
    </source>
</evidence>
<proteinExistence type="predicted"/>
<keyword evidence="2" id="KW-1185">Reference proteome</keyword>
<gene>
    <name evidence="1" type="ORF">BDD14_6510</name>
</gene>
<comment type="caution">
    <text evidence="1">The sequence shown here is derived from an EMBL/GenBank/DDBJ whole genome shotgun (WGS) entry which is preliminary data.</text>
</comment>
<dbReference type="AlphaFoldDB" id="A0A4Q7XZR2"/>
<protein>
    <submittedName>
        <fullName evidence="1">Uncharacterized protein</fullName>
    </submittedName>
</protein>
<organism evidence="1 2">
    <name type="scientific">Edaphobacter modestus</name>
    <dbReference type="NCBI Taxonomy" id="388466"/>
    <lineage>
        <taxon>Bacteria</taxon>
        <taxon>Pseudomonadati</taxon>
        <taxon>Acidobacteriota</taxon>
        <taxon>Terriglobia</taxon>
        <taxon>Terriglobales</taxon>
        <taxon>Acidobacteriaceae</taxon>
        <taxon>Edaphobacter</taxon>
    </lineage>
</organism>